<feature type="region of interest" description="Disordered" evidence="1">
    <location>
        <begin position="373"/>
        <end position="409"/>
    </location>
</feature>
<evidence type="ECO:0000313" key="3">
    <source>
        <dbReference type="EMBL" id="PVD20779.1"/>
    </source>
</evidence>
<feature type="region of interest" description="Disordered" evidence="1">
    <location>
        <begin position="490"/>
        <end position="518"/>
    </location>
</feature>
<organism evidence="3 4">
    <name type="scientific">Pomacea canaliculata</name>
    <name type="common">Golden apple snail</name>
    <dbReference type="NCBI Taxonomy" id="400727"/>
    <lineage>
        <taxon>Eukaryota</taxon>
        <taxon>Metazoa</taxon>
        <taxon>Spiralia</taxon>
        <taxon>Lophotrochozoa</taxon>
        <taxon>Mollusca</taxon>
        <taxon>Gastropoda</taxon>
        <taxon>Caenogastropoda</taxon>
        <taxon>Architaenioglossa</taxon>
        <taxon>Ampullarioidea</taxon>
        <taxon>Ampullariidae</taxon>
        <taxon>Pomacea</taxon>
    </lineage>
</organism>
<proteinExistence type="predicted"/>
<feature type="compositionally biased region" description="Basic and acidic residues" evidence="1">
    <location>
        <begin position="609"/>
        <end position="627"/>
    </location>
</feature>
<comment type="caution">
    <text evidence="3">The sequence shown here is derived from an EMBL/GenBank/DDBJ whole genome shotgun (WGS) entry which is preliminary data.</text>
</comment>
<evidence type="ECO:0000256" key="2">
    <source>
        <dbReference type="SAM" id="Phobius"/>
    </source>
</evidence>
<keyword evidence="4" id="KW-1185">Reference proteome</keyword>
<protein>
    <submittedName>
        <fullName evidence="3">Uncharacterized protein</fullName>
    </submittedName>
</protein>
<feature type="compositionally biased region" description="Basic and acidic residues" evidence="1">
    <location>
        <begin position="501"/>
        <end position="516"/>
    </location>
</feature>
<evidence type="ECO:0000256" key="1">
    <source>
        <dbReference type="SAM" id="MobiDB-lite"/>
    </source>
</evidence>
<dbReference type="Proteomes" id="UP000245119">
    <property type="component" value="Linkage Group LG12"/>
</dbReference>
<accession>A0A2T7NHX8</accession>
<name>A0A2T7NHX8_POMCA</name>
<feature type="region of interest" description="Disordered" evidence="1">
    <location>
        <begin position="595"/>
        <end position="648"/>
    </location>
</feature>
<keyword evidence="2" id="KW-1133">Transmembrane helix</keyword>
<feature type="transmembrane region" description="Helical" evidence="2">
    <location>
        <begin position="338"/>
        <end position="360"/>
    </location>
</feature>
<keyword evidence="2" id="KW-0472">Membrane</keyword>
<feature type="compositionally biased region" description="Polar residues" evidence="1">
    <location>
        <begin position="638"/>
        <end position="648"/>
    </location>
</feature>
<evidence type="ECO:0000313" key="4">
    <source>
        <dbReference type="Proteomes" id="UP000245119"/>
    </source>
</evidence>
<feature type="region of interest" description="Disordered" evidence="1">
    <location>
        <begin position="66"/>
        <end position="101"/>
    </location>
</feature>
<dbReference type="EMBL" id="PZQS01000012">
    <property type="protein sequence ID" value="PVD20779.1"/>
    <property type="molecule type" value="Genomic_DNA"/>
</dbReference>
<keyword evidence="2" id="KW-0812">Transmembrane</keyword>
<dbReference type="AlphaFoldDB" id="A0A2T7NHX8"/>
<dbReference type="OrthoDB" id="10664619at2759"/>
<feature type="compositionally biased region" description="Pro residues" evidence="1">
    <location>
        <begin position="85"/>
        <end position="94"/>
    </location>
</feature>
<sequence>MRLQAGGGRRTVRVRLQHVSGLMGPTDPLFVLTCIFPDHVTSSTRAGAWDLMTSHKGAVSVTSLNAKEESLQTSESSTQSVRFHQPPPPPPPPQDTHVDGRHTGALLSTAGLLQHDGLRTMAGEKPDMTSLRRSVWRQGQALPSSSSTSSMRWETCRQLSFLASCWPWSCTPETSIMSISMAVTFGAVAVTRCQVTNPLGNEGEELEAKVIDKGCGTDDVLPKSATFRRSRHGLITPLFAVPEMWTRGPALVCPTTFATSISPGIHDVAVTLESQVVTPCPLTEQLGGEGLSPPGCDLGFEVPLPSAVGEKDANNNNNNTASMTSPLLQEGSWLAQHLHYLLIICVLGIFIVVFMSATFLKMAAMQRYTARPLPSVPSTRRGGRRDEDGTSTAVVQARHSQAMTPTTTSTVLTSESSAFIYPELPDGGQVQPVWVPVSHSPTALKTFSMPPVHSFSQPVSSSSGMDSAHEHLHHVNVIEVTAQPQVVEVRGHSKPASDVVEVTRETEGEEDKRSSWSHDFFAPKPSSFSGRGGTVLGVNSLKRSLERDGYFTHRGNLTAGRDLAMTPGCAPDGAVIARQSRDTGRAELGVAVVSPDHHRSTHHEHHRSHQDPHKPLREPQPHQDPHKPHSKQQPHQQTGTIAQETTRL</sequence>
<feature type="compositionally biased region" description="Low complexity" evidence="1">
    <location>
        <begin position="71"/>
        <end position="80"/>
    </location>
</feature>
<feature type="compositionally biased region" description="Basic residues" evidence="1">
    <location>
        <begin position="599"/>
        <end position="608"/>
    </location>
</feature>
<gene>
    <name evidence="3" type="ORF">C0Q70_18940</name>
</gene>
<reference evidence="3 4" key="1">
    <citation type="submission" date="2018-04" db="EMBL/GenBank/DDBJ databases">
        <title>The genome of golden apple snail Pomacea canaliculata provides insight into stress tolerance and invasive adaptation.</title>
        <authorList>
            <person name="Liu C."/>
            <person name="Liu B."/>
            <person name="Ren Y."/>
            <person name="Zhang Y."/>
            <person name="Wang H."/>
            <person name="Li S."/>
            <person name="Jiang F."/>
            <person name="Yin L."/>
            <person name="Zhang G."/>
            <person name="Qian W."/>
            <person name="Fan W."/>
        </authorList>
    </citation>
    <scope>NUCLEOTIDE SEQUENCE [LARGE SCALE GENOMIC DNA]</scope>
    <source>
        <strain evidence="3">SZHN2017</strain>
        <tissue evidence="3">Muscle</tissue>
    </source>
</reference>